<comment type="caution">
    <text evidence="2">The sequence shown here is derived from an EMBL/GenBank/DDBJ whole genome shotgun (WGS) entry which is preliminary data.</text>
</comment>
<dbReference type="OrthoDB" id="6614499at2759"/>
<feature type="region of interest" description="Disordered" evidence="1">
    <location>
        <begin position="448"/>
        <end position="484"/>
    </location>
</feature>
<reference evidence="2" key="1">
    <citation type="journal article" date="2021" name="Mol. Ecol. Resour.">
        <title>Apolygus lucorum genome provides insights into omnivorousness and mesophyll feeding.</title>
        <authorList>
            <person name="Liu Y."/>
            <person name="Liu H."/>
            <person name="Wang H."/>
            <person name="Huang T."/>
            <person name="Liu B."/>
            <person name="Yang B."/>
            <person name="Yin L."/>
            <person name="Li B."/>
            <person name="Zhang Y."/>
            <person name="Zhang S."/>
            <person name="Jiang F."/>
            <person name="Zhang X."/>
            <person name="Ren Y."/>
            <person name="Wang B."/>
            <person name="Wang S."/>
            <person name="Lu Y."/>
            <person name="Wu K."/>
            <person name="Fan W."/>
            <person name="Wang G."/>
        </authorList>
    </citation>
    <scope>NUCLEOTIDE SEQUENCE</scope>
    <source>
        <strain evidence="2">12Hb</strain>
    </source>
</reference>
<protein>
    <submittedName>
        <fullName evidence="2">Uncharacterized protein</fullName>
    </submittedName>
</protein>
<feature type="compositionally biased region" description="Polar residues" evidence="1">
    <location>
        <begin position="275"/>
        <end position="294"/>
    </location>
</feature>
<feature type="compositionally biased region" description="Basic and acidic residues" evidence="1">
    <location>
        <begin position="103"/>
        <end position="134"/>
    </location>
</feature>
<organism evidence="2 3">
    <name type="scientific">Apolygus lucorum</name>
    <name type="common">Small green plant bug</name>
    <name type="synonym">Lygocoris lucorum</name>
    <dbReference type="NCBI Taxonomy" id="248454"/>
    <lineage>
        <taxon>Eukaryota</taxon>
        <taxon>Metazoa</taxon>
        <taxon>Ecdysozoa</taxon>
        <taxon>Arthropoda</taxon>
        <taxon>Hexapoda</taxon>
        <taxon>Insecta</taxon>
        <taxon>Pterygota</taxon>
        <taxon>Neoptera</taxon>
        <taxon>Paraneoptera</taxon>
        <taxon>Hemiptera</taxon>
        <taxon>Heteroptera</taxon>
        <taxon>Panheteroptera</taxon>
        <taxon>Cimicomorpha</taxon>
        <taxon>Miridae</taxon>
        <taxon>Mirini</taxon>
        <taxon>Apolygus</taxon>
    </lineage>
</organism>
<feature type="region of interest" description="Disordered" evidence="1">
    <location>
        <begin position="62"/>
        <end position="306"/>
    </location>
</feature>
<dbReference type="AlphaFoldDB" id="A0A6A4JRH3"/>
<dbReference type="EMBL" id="WIXP02000009">
    <property type="protein sequence ID" value="KAF6205393.1"/>
    <property type="molecule type" value="Genomic_DNA"/>
</dbReference>
<evidence type="ECO:0000256" key="1">
    <source>
        <dbReference type="SAM" id="MobiDB-lite"/>
    </source>
</evidence>
<keyword evidence="3" id="KW-1185">Reference proteome</keyword>
<gene>
    <name evidence="2" type="ORF">GE061_019564</name>
</gene>
<sequence>MSSSEKMPLSEAELHQMSYKEVVELAKVNGVYQKKSSKKAALIRRLSTVWINDECNGIENIDPNRTTPLTPLKEVDESMLSASDDDKNQRRLTFTKVKKATKREKYNSEVKSTDPPKRQNTFTKDDESTISKIEEEPEIEEITDANNDKDVARSPNKKVKRASRNTSSPEEKSVAPLTRQNTFTKEDDSTADVDSVPCSKMTPKRVSSAPVESPKVTRSSGSRPRCNTFTKEDESSVEIDTISSSKKTPKRVSLKPVDESPKVTGRSSAGRPSRRNTFTNELGENGVDSGSTTLVREGTFTKTPEKKKDEIPLLQLNTSKTPAPIEKLSVFQRLSAKIPLSERRSLVMTEKRASVKTQFFTPQSDKRSRLNALREARANHVTPKSVRKIIPSSAAKTPVQPVIKASTLSTKKSSVKKPPNFAEIHKRNFAKMESLLENKKRLRERAEFMSPGRQASSSIPKRVDAKMATAPPKSSGKKSNIPILQKKMEARDRLKVAMATKCPTGAVMLAKQKKILKGVRTNKRFELQLALKKQNKT</sequence>
<dbReference type="Proteomes" id="UP000466442">
    <property type="component" value="Linkage Group LG9"/>
</dbReference>
<evidence type="ECO:0000313" key="2">
    <source>
        <dbReference type="EMBL" id="KAF6205393.1"/>
    </source>
</evidence>
<name>A0A6A4JRH3_APOLU</name>
<accession>A0A6A4JRH3</accession>
<proteinExistence type="predicted"/>
<evidence type="ECO:0000313" key="3">
    <source>
        <dbReference type="Proteomes" id="UP000466442"/>
    </source>
</evidence>
<feature type="compositionally biased region" description="Polar residues" evidence="1">
    <location>
        <begin position="216"/>
        <end position="229"/>
    </location>
</feature>